<dbReference type="RefSeq" id="WP_344942129.1">
    <property type="nucleotide sequence ID" value="NZ_BAAAZR010000009.1"/>
</dbReference>
<dbReference type="SUPFAM" id="SSF53448">
    <property type="entry name" value="Nucleotide-diphospho-sugar transferases"/>
    <property type="match status" value="1"/>
</dbReference>
<dbReference type="PANTHER" id="PTHR43685:SF2">
    <property type="entry name" value="GLYCOSYLTRANSFERASE 2-LIKE DOMAIN-CONTAINING PROTEIN"/>
    <property type="match status" value="1"/>
</dbReference>
<organism evidence="3 4">
    <name type="scientific">Sphaerisporangium flaviroseum</name>
    <dbReference type="NCBI Taxonomy" id="509199"/>
    <lineage>
        <taxon>Bacteria</taxon>
        <taxon>Bacillati</taxon>
        <taxon>Actinomycetota</taxon>
        <taxon>Actinomycetes</taxon>
        <taxon>Streptosporangiales</taxon>
        <taxon>Streptosporangiaceae</taxon>
        <taxon>Sphaerisporangium</taxon>
    </lineage>
</organism>
<dbReference type="CDD" id="cd00761">
    <property type="entry name" value="Glyco_tranf_GTA_type"/>
    <property type="match status" value="1"/>
</dbReference>
<gene>
    <name evidence="3" type="ORF">GCM10022226_40450</name>
</gene>
<evidence type="ECO:0000313" key="4">
    <source>
        <dbReference type="Proteomes" id="UP001500888"/>
    </source>
</evidence>
<feature type="transmembrane region" description="Helical" evidence="1">
    <location>
        <begin position="272"/>
        <end position="290"/>
    </location>
</feature>
<keyword evidence="1" id="KW-1133">Transmembrane helix</keyword>
<accession>A0ABP7ID91</accession>
<keyword evidence="1" id="KW-0812">Transmembrane</keyword>
<evidence type="ECO:0000256" key="1">
    <source>
        <dbReference type="SAM" id="Phobius"/>
    </source>
</evidence>
<sequence>MEPRPLVSVIVPNHDYGHVLALCLRAVKEQTYSPIEIICVDDHSTDDSVRVAESLGVRVISTPANSGGASVPRNLGAEHARGEILFFLDSDVALAPEAVAAAVAILRSDPEIGAVCGNFDPVPLIRDKLIKDYRNLFRHYWLRANEGPISGFLPSAMIAIPADVWAEVGPWNPHLTQSEGADVGERLADRYEVRLTSAVHGRHDDDATLGIALWKVFYRTRVQVPFFLQRRYAAGVVASPEAGASLAAALAVTTLPAPLLAGALWPAALPAGALWPAVLPALLFATWLAIDRRMYRYVFASRGPAFGLYFVAMHFLVNLTIAAGAAVGIAQWLTSRSFRRMYRKAPA</sequence>
<name>A0ABP7ID91_9ACTN</name>
<dbReference type="PANTHER" id="PTHR43685">
    <property type="entry name" value="GLYCOSYLTRANSFERASE"/>
    <property type="match status" value="1"/>
</dbReference>
<dbReference type="InterPro" id="IPR050834">
    <property type="entry name" value="Glycosyltransf_2"/>
</dbReference>
<comment type="caution">
    <text evidence="3">The sequence shown here is derived from an EMBL/GenBank/DDBJ whole genome shotgun (WGS) entry which is preliminary data.</text>
</comment>
<dbReference type="InterPro" id="IPR001173">
    <property type="entry name" value="Glyco_trans_2-like"/>
</dbReference>
<dbReference type="InterPro" id="IPR029044">
    <property type="entry name" value="Nucleotide-diphossugar_trans"/>
</dbReference>
<keyword evidence="1" id="KW-0472">Membrane</keyword>
<protein>
    <recommendedName>
        <fullName evidence="2">Glycosyltransferase 2-like domain-containing protein</fullName>
    </recommendedName>
</protein>
<evidence type="ECO:0000259" key="2">
    <source>
        <dbReference type="Pfam" id="PF00535"/>
    </source>
</evidence>
<feature type="transmembrane region" description="Helical" evidence="1">
    <location>
        <begin position="310"/>
        <end position="334"/>
    </location>
</feature>
<feature type="domain" description="Glycosyltransferase 2-like" evidence="2">
    <location>
        <begin position="8"/>
        <end position="117"/>
    </location>
</feature>
<evidence type="ECO:0000313" key="3">
    <source>
        <dbReference type="EMBL" id="GAA3815602.1"/>
    </source>
</evidence>
<proteinExistence type="predicted"/>
<keyword evidence="4" id="KW-1185">Reference proteome</keyword>
<dbReference type="Gene3D" id="3.90.550.10">
    <property type="entry name" value="Spore Coat Polysaccharide Biosynthesis Protein SpsA, Chain A"/>
    <property type="match status" value="1"/>
</dbReference>
<dbReference type="EMBL" id="BAAAZR010000009">
    <property type="protein sequence ID" value="GAA3815602.1"/>
    <property type="molecule type" value="Genomic_DNA"/>
</dbReference>
<dbReference type="Pfam" id="PF00535">
    <property type="entry name" value="Glycos_transf_2"/>
    <property type="match status" value="1"/>
</dbReference>
<feature type="transmembrane region" description="Helical" evidence="1">
    <location>
        <begin position="246"/>
        <end position="265"/>
    </location>
</feature>
<reference evidence="4" key="1">
    <citation type="journal article" date="2019" name="Int. J. Syst. Evol. Microbiol.">
        <title>The Global Catalogue of Microorganisms (GCM) 10K type strain sequencing project: providing services to taxonomists for standard genome sequencing and annotation.</title>
        <authorList>
            <consortium name="The Broad Institute Genomics Platform"/>
            <consortium name="The Broad Institute Genome Sequencing Center for Infectious Disease"/>
            <person name="Wu L."/>
            <person name="Ma J."/>
        </authorList>
    </citation>
    <scope>NUCLEOTIDE SEQUENCE [LARGE SCALE GENOMIC DNA]</scope>
    <source>
        <strain evidence="4">JCM 16908</strain>
    </source>
</reference>
<dbReference type="Proteomes" id="UP001500888">
    <property type="component" value="Unassembled WGS sequence"/>
</dbReference>